<dbReference type="GO" id="GO:0005886">
    <property type="term" value="C:plasma membrane"/>
    <property type="evidence" value="ECO:0007669"/>
    <property type="project" value="UniProtKB-SubCell"/>
</dbReference>
<dbReference type="PANTHER" id="PTHR43394">
    <property type="entry name" value="ATP-DEPENDENT PERMEASE MDL1, MITOCHONDRIAL"/>
    <property type="match status" value="1"/>
</dbReference>
<evidence type="ECO:0000256" key="3">
    <source>
        <dbReference type="ARBA" id="ARBA00022741"/>
    </source>
</evidence>
<evidence type="ECO:0000313" key="12">
    <source>
        <dbReference type="Proteomes" id="UP000430345"/>
    </source>
</evidence>
<dbReference type="InterPro" id="IPR003439">
    <property type="entry name" value="ABC_transporter-like_ATP-bd"/>
</dbReference>
<evidence type="ECO:0000256" key="5">
    <source>
        <dbReference type="ARBA" id="ARBA00022989"/>
    </source>
</evidence>
<keyword evidence="2 8" id="KW-0812">Transmembrane</keyword>
<dbReference type="InterPro" id="IPR036640">
    <property type="entry name" value="ABC1_TM_sf"/>
</dbReference>
<dbReference type="InterPro" id="IPR027417">
    <property type="entry name" value="P-loop_NTPase"/>
</dbReference>
<accession>A0A6I1MI27</accession>
<dbReference type="InterPro" id="IPR011527">
    <property type="entry name" value="ABC1_TM_dom"/>
</dbReference>
<evidence type="ECO:0000256" key="6">
    <source>
        <dbReference type="ARBA" id="ARBA00023136"/>
    </source>
</evidence>
<keyword evidence="7" id="KW-0175">Coiled coil</keyword>
<dbReference type="Pfam" id="PF00005">
    <property type="entry name" value="ABC_tran"/>
    <property type="match status" value="1"/>
</dbReference>
<comment type="caution">
    <text evidence="11">The sequence shown here is derived from an EMBL/GenBank/DDBJ whole genome shotgun (WGS) entry which is preliminary data.</text>
</comment>
<evidence type="ECO:0000256" key="4">
    <source>
        <dbReference type="ARBA" id="ARBA00022840"/>
    </source>
</evidence>
<protein>
    <submittedName>
        <fullName evidence="11">ATP-binding cassette domain-containing protein</fullName>
    </submittedName>
</protein>
<dbReference type="GO" id="GO:0015421">
    <property type="term" value="F:ABC-type oligopeptide transporter activity"/>
    <property type="evidence" value="ECO:0007669"/>
    <property type="project" value="TreeGrafter"/>
</dbReference>
<name>A0A6I1MI27_9CLOT</name>
<feature type="transmembrane region" description="Helical" evidence="8">
    <location>
        <begin position="261"/>
        <end position="281"/>
    </location>
</feature>
<reference evidence="11 12" key="1">
    <citation type="submission" date="2019-10" db="EMBL/GenBank/DDBJ databases">
        <title>The Genome Sequence of Clostridium tarantellae Isolated from Fish Brain.</title>
        <authorList>
            <person name="Bano L."/>
            <person name="Kiel M."/>
            <person name="Sales G."/>
            <person name="Doxey A.C."/>
            <person name="Mansfield M.J."/>
            <person name="Schiavone M."/>
            <person name="Rossetto O."/>
            <person name="Pirazzini M."/>
            <person name="Dobrindt U."/>
            <person name="Montecucco C."/>
        </authorList>
    </citation>
    <scope>NUCLEOTIDE SEQUENCE [LARGE SCALE GENOMIC DNA]</scope>
    <source>
        <strain evidence="11 12">DSM 3997</strain>
    </source>
</reference>
<comment type="subcellular location">
    <subcellularLocation>
        <location evidence="1">Cell membrane</location>
        <topology evidence="1">Multi-pass membrane protein</topology>
    </subcellularLocation>
</comment>
<dbReference type="InterPro" id="IPR003593">
    <property type="entry name" value="AAA+_ATPase"/>
</dbReference>
<dbReference type="RefSeq" id="WP_152888519.1">
    <property type="nucleotide sequence ID" value="NZ_WHJC01000048.1"/>
</dbReference>
<dbReference type="InterPro" id="IPR039421">
    <property type="entry name" value="Type_1_exporter"/>
</dbReference>
<evidence type="ECO:0000259" key="10">
    <source>
        <dbReference type="PROSITE" id="PS50929"/>
    </source>
</evidence>
<evidence type="ECO:0000256" key="1">
    <source>
        <dbReference type="ARBA" id="ARBA00004651"/>
    </source>
</evidence>
<evidence type="ECO:0000256" key="8">
    <source>
        <dbReference type="SAM" id="Phobius"/>
    </source>
</evidence>
<dbReference type="CDD" id="cd03228">
    <property type="entry name" value="ABCC_MRP_Like"/>
    <property type="match status" value="1"/>
</dbReference>
<dbReference type="SUPFAM" id="SSF52540">
    <property type="entry name" value="P-loop containing nucleoside triphosphate hydrolases"/>
    <property type="match status" value="1"/>
</dbReference>
<keyword evidence="12" id="KW-1185">Reference proteome</keyword>
<sequence length="595" mass="67133">MLKKEKDMSAFKIFKKLLPMCFKASPFRFILSLVLGFFVSISIFGKTIAVQGFFDAATNLFNGTSSIKVAILAGVFLAFISIFGNVINAALNILGNYLFEKIAGYITNFVNKKASKIEPINFESSETLDHINKAHQGVMGGIFLVTNTLMIITTYVPYFVFMGIYLYKLNPILVVSLFCVFIPVILNQFIRVKVFSKLENESANIRREFDYYEKCIIDREYFKETRLLGAFGYFNKKYRNSLENLNNKIWKAEKKSNSIELLMKAITVIGYGVILYLLFISLMDGKISIGAFGAVLSSIGMVFALTEELVSMEVGQITTHFGAVKNLMNFLDLEERKGEEVEILQAPSIELKEVSFSYPCTEKDIIKNISLKIEPKETIAIVGENGAGKSTLMKLILGLYLPSKGDIFLQGHNTKKLSHKSVFSNSSAVFQKFQKYKFNLRDNVSISNIDNVDDKKIKTCLDEVEIDINRECFSEGLDTLLSREFGGIDLSGGQWQRIAIARGLYNFNNLIVLDEPTAAIDPIEEGKIFNKFKEISKDKTAIIVTHRMGTVKIADRVVVLDAGEITEVGAHEEIIKKDGKYKEMYEAQSKWYEFT</sequence>
<organism evidence="11 12">
    <name type="scientific">Clostridium tarantellae</name>
    <dbReference type="NCBI Taxonomy" id="39493"/>
    <lineage>
        <taxon>Bacteria</taxon>
        <taxon>Bacillati</taxon>
        <taxon>Bacillota</taxon>
        <taxon>Clostridia</taxon>
        <taxon>Eubacteriales</taxon>
        <taxon>Clostridiaceae</taxon>
        <taxon>Clostridium</taxon>
    </lineage>
</organism>
<keyword evidence="6 8" id="KW-0472">Membrane</keyword>
<dbReference type="SMART" id="SM00382">
    <property type="entry name" value="AAA"/>
    <property type="match status" value="1"/>
</dbReference>
<evidence type="ECO:0000259" key="9">
    <source>
        <dbReference type="PROSITE" id="PS50893"/>
    </source>
</evidence>
<dbReference type="OrthoDB" id="2328604at2"/>
<feature type="transmembrane region" description="Helical" evidence="8">
    <location>
        <begin position="69"/>
        <end position="91"/>
    </location>
</feature>
<evidence type="ECO:0000256" key="7">
    <source>
        <dbReference type="SAM" id="Coils"/>
    </source>
</evidence>
<feature type="domain" description="ABC transmembrane type-1" evidence="10">
    <location>
        <begin position="30"/>
        <end position="312"/>
    </location>
</feature>
<proteinExistence type="predicted"/>
<evidence type="ECO:0000256" key="2">
    <source>
        <dbReference type="ARBA" id="ARBA00022692"/>
    </source>
</evidence>
<dbReference type="PROSITE" id="PS50929">
    <property type="entry name" value="ABC_TM1F"/>
    <property type="match status" value="1"/>
</dbReference>
<feature type="domain" description="ABC transporter" evidence="9">
    <location>
        <begin position="349"/>
        <end position="587"/>
    </location>
</feature>
<dbReference type="PANTHER" id="PTHR43394:SF1">
    <property type="entry name" value="ATP-BINDING CASSETTE SUB-FAMILY B MEMBER 10, MITOCHONDRIAL"/>
    <property type="match status" value="1"/>
</dbReference>
<dbReference type="GO" id="GO:0016887">
    <property type="term" value="F:ATP hydrolysis activity"/>
    <property type="evidence" value="ECO:0007669"/>
    <property type="project" value="InterPro"/>
</dbReference>
<feature type="transmembrane region" description="Helical" evidence="8">
    <location>
        <begin position="142"/>
        <end position="166"/>
    </location>
</feature>
<keyword evidence="3" id="KW-0547">Nucleotide-binding</keyword>
<dbReference type="EMBL" id="WHJC01000048">
    <property type="protein sequence ID" value="MPQ43206.1"/>
    <property type="molecule type" value="Genomic_DNA"/>
</dbReference>
<dbReference type="Gene3D" id="1.20.1560.10">
    <property type="entry name" value="ABC transporter type 1, transmembrane domain"/>
    <property type="match status" value="1"/>
</dbReference>
<feature type="coiled-coil region" evidence="7">
    <location>
        <begin position="235"/>
        <end position="262"/>
    </location>
</feature>
<dbReference type="GO" id="GO:0005524">
    <property type="term" value="F:ATP binding"/>
    <property type="evidence" value="ECO:0007669"/>
    <property type="project" value="UniProtKB-KW"/>
</dbReference>
<dbReference type="AlphaFoldDB" id="A0A6I1MI27"/>
<dbReference type="PROSITE" id="PS50893">
    <property type="entry name" value="ABC_TRANSPORTER_2"/>
    <property type="match status" value="1"/>
</dbReference>
<keyword evidence="4 11" id="KW-0067">ATP-binding</keyword>
<feature type="transmembrane region" description="Helical" evidence="8">
    <location>
        <begin position="172"/>
        <end position="190"/>
    </location>
</feature>
<dbReference type="InterPro" id="IPR017871">
    <property type="entry name" value="ABC_transporter-like_CS"/>
</dbReference>
<dbReference type="Proteomes" id="UP000430345">
    <property type="component" value="Unassembled WGS sequence"/>
</dbReference>
<evidence type="ECO:0000313" key="11">
    <source>
        <dbReference type="EMBL" id="MPQ43206.1"/>
    </source>
</evidence>
<dbReference type="Gene3D" id="3.40.50.300">
    <property type="entry name" value="P-loop containing nucleotide triphosphate hydrolases"/>
    <property type="match status" value="1"/>
</dbReference>
<gene>
    <name evidence="11" type="ORF">GBZ86_05440</name>
</gene>
<dbReference type="SUPFAM" id="SSF90123">
    <property type="entry name" value="ABC transporter transmembrane region"/>
    <property type="match status" value="1"/>
</dbReference>
<keyword evidence="5 8" id="KW-1133">Transmembrane helix</keyword>
<dbReference type="PROSITE" id="PS00211">
    <property type="entry name" value="ABC_TRANSPORTER_1"/>
    <property type="match status" value="1"/>
</dbReference>